<name>A0AA41SK73_PAPNU</name>
<dbReference type="InterPro" id="IPR001810">
    <property type="entry name" value="F-box_dom"/>
</dbReference>
<comment type="caution">
    <text evidence="4">The sequence shown here is derived from an EMBL/GenBank/DDBJ whole genome shotgun (WGS) entry which is preliminary data.</text>
</comment>
<organism evidence="4 5">
    <name type="scientific">Papaver nudicaule</name>
    <name type="common">Iceland poppy</name>
    <dbReference type="NCBI Taxonomy" id="74823"/>
    <lineage>
        <taxon>Eukaryota</taxon>
        <taxon>Viridiplantae</taxon>
        <taxon>Streptophyta</taxon>
        <taxon>Embryophyta</taxon>
        <taxon>Tracheophyta</taxon>
        <taxon>Spermatophyta</taxon>
        <taxon>Magnoliopsida</taxon>
        <taxon>Ranunculales</taxon>
        <taxon>Papaveraceae</taxon>
        <taxon>Papaveroideae</taxon>
        <taxon>Papaver</taxon>
    </lineage>
</organism>
<dbReference type="EMBL" id="JAJJMA010160898">
    <property type="protein sequence ID" value="MCL7035798.1"/>
    <property type="molecule type" value="Genomic_DNA"/>
</dbReference>
<proteinExistence type="predicted"/>
<gene>
    <name evidence="4" type="ORF">MKW94_020500</name>
</gene>
<dbReference type="SUPFAM" id="SSF81383">
    <property type="entry name" value="F-box domain"/>
    <property type="match status" value="1"/>
</dbReference>
<feature type="domain" description="F-box" evidence="3">
    <location>
        <begin position="23"/>
        <end position="73"/>
    </location>
</feature>
<sequence>MDCVMDNNHTAISTEGPGSSEEVRNWLQLPHDVLSLIFLKLGVIDILFRAQSVCSLWRIFFQRSSAVSLYRHAENLGSVRWSGELRCLRIVSSYQVNSDALVNMAKKAVMLEELELSHCSFSGDKIDVLKTVGNIFPHLKSFRLNCQGYRRHIECDDEALVIAENMPELRHLHLFGNKLTNVGLRSIFDGCPHLESLDLRQCFNLDLEGDLMKICRDRLIKLRLPNDSTDDYEFDAVIDEDSDEFSDGCYTSYSRHDDEFDYRREFDFLRYNGSDSDDSRNELPYYSGIYD</sequence>
<dbReference type="PANTHER" id="PTHR38926:SF2">
    <property type="entry name" value="F-BOX_LRR-REPEAT PROTEIN 21-RELATED"/>
    <property type="match status" value="1"/>
</dbReference>
<dbReference type="Pfam" id="PF12799">
    <property type="entry name" value="LRR_4"/>
    <property type="match status" value="1"/>
</dbReference>
<reference evidence="4" key="1">
    <citation type="submission" date="2022-03" db="EMBL/GenBank/DDBJ databases">
        <title>A functionally conserved STORR gene fusion in Papaver species that diverged 16.8 million years ago.</title>
        <authorList>
            <person name="Catania T."/>
        </authorList>
    </citation>
    <scope>NUCLEOTIDE SEQUENCE</scope>
    <source>
        <strain evidence="4">S-191538</strain>
    </source>
</reference>
<dbReference type="Pfam" id="PF00646">
    <property type="entry name" value="F-box"/>
    <property type="match status" value="1"/>
</dbReference>
<dbReference type="InterPro" id="IPR036047">
    <property type="entry name" value="F-box-like_dom_sf"/>
</dbReference>
<evidence type="ECO:0000313" key="4">
    <source>
        <dbReference type="EMBL" id="MCL7035798.1"/>
    </source>
</evidence>
<accession>A0AA41SK73</accession>
<dbReference type="SUPFAM" id="SSF52047">
    <property type="entry name" value="RNI-like"/>
    <property type="match status" value="1"/>
</dbReference>
<dbReference type="Proteomes" id="UP001177140">
    <property type="component" value="Unassembled WGS sequence"/>
</dbReference>
<dbReference type="PANTHER" id="PTHR38926">
    <property type="entry name" value="F-BOX DOMAIN CONTAINING PROTEIN, EXPRESSED"/>
    <property type="match status" value="1"/>
</dbReference>
<keyword evidence="5" id="KW-1185">Reference proteome</keyword>
<dbReference type="InterPro" id="IPR025875">
    <property type="entry name" value="Leu-rich_rpt_4"/>
</dbReference>
<evidence type="ECO:0000256" key="2">
    <source>
        <dbReference type="ARBA" id="ARBA00022737"/>
    </source>
</evidence>
<dbReference type="Gene3D" id="3.80.10.10">
    <property type="entry name" value="Ribonuclease Inhibitor"/>
    <property type="match status" value="1"/>
</dbReference>
<dbReference type="AlphaFoldDB" id="A0AA41SK73"/>
<dbReference type="Pfam" id="PF00560">
    <property type="entry name" value="LRR_1"/>
    <property type="match status" value="1"/>
</dbReference>
<evidence type="ECO:0000256" key="1">
    <source>
        <dbReference type="ARBA" id="ARBA00022614"/>
    </source>
</evidence>
<evidence type="ECO:0000259" key="3">
    <source>
        <dbReference type="PROSITE" id="PS50181"/>
    </source>
</evidence>
<evidence type="ECO:0000313" key="5">
    <source>
        <dbReference type="Proteomes" id="UP001177140"/>
    </source>
</evidence>
<keyword evidence="2" id="KW-0677">Repeat</keyword>
<dbReference type="InterPro" id="IPR032675">
    <property type="entry name" value="LRR_dom_sf"/>
</dbReference>
<keyword evidence="1" id="KW-0433">Leucine-rich repeat</keyword>
<dbReference type="Gene3D" id="1.20.1280.50">
    <property type="match status" value="1"/>
</dbReference>
<protein>
    <recommendedName>
        <fullName evidence="3">F-box domain-containing protein</fullName>
    </recommendedName>
</protein>
<dbReference type="InterPro" id="IPR001611">
    <property type="entry name" value="Leu-rich_rpt"/>
</dbReference>
<dbReference type="PROSITE" id="PS50181">
    <property type="entry name" value="FBOX"/>
    <property type="match status" value="1"/>
</dbReference>